<evidence type="ECO:0000313" key="2">
    <source>
        <dbReference type="Proteomes" id="UP000199203"/>
    </source>
</evidence>
<evidence type="ECO:0000313" key="1">
    <source>
        <dbReference type="EMBL" id="SDF86018.1"/>
    </source>
</evidence>
<dbReference type="STRING" id="454006.SAMN05421825_2306"/>
<reference evidence="2" key="1">
    <citation type="submission" date="2016-10" db="EMBL/GenBank/DDBJ databases">
        <authorList>
            <person name="Varghese N."/>
            <person name="Submissions S."/>
        </authorList>
    </citation>
    <scope>NUCLEOTIDE SEQUENCE [LARGE SCALE GENOMIC DNA]</scope>
    <source>
        <strain evidence="2">DSM 19684</strain>
    </source>
</reference>
<name>A0A1G7PIG0_9FLAO</name>
<proteinExistence type="predicted"/>
<accession>A0A1G7PIG0</accession>
<sequence>MKTNAELKTYFETGDKPTQEQFYHLIDRLGECVYGTQNPPTLAQLDNLGIKTGNYYVQTSNGLSTGTEIQRALFNGVQLTEWTVTTAVWNELSVEQKNAVKTFNIIP</sequence>
<dbReference type="OrthoDB" id="6315383at2"/>
<protein>
    <submittedName>
        <fullName evidence="1">Uncharacterized protein</fullName>
    </submittedName>
</protein>
<gene>
    <name evidence="1" type="ORF">SAMN05421825_2306</name>
</gene>
<dbReference type="AlphaFoldDB" id="A0A1G7PIG0"/>
<dbReference type="EMBL" id="FNBH01000002">
    <property type="protein sequence ID" value="SDF86018.1"/>
    <property type="molecule type" value="Genomic_DNA"/>
</dbReference>
<keyword evidence="2" id="KW-1185">Reference proteome</keyword>
<organism evidence="1 2">
    <name type="scientific">Epilithonimonas hungarica</name>
    <dbReference type="NCBI Taxonomy" id="454006"/>
    <lineage>
        <taxon>Bacteria</taxon>
        <taxon>Pseudomonadati</taxon>
        <taxon>Bacteroidota</taxon>
        <taxon>Flavobacteriia</taxon>
        <taxon>Flavobacteriales</taxon>
        <taxon>Weeksellaceae</taxon>
        <taxon>Chryseobacterium group</taxon>
        <taxon>Epilithonimonas</taxon>
    </lineage>
</organism>
<dbReference type="RefSeq" id="WP_089873563.1">
    <property type="nucleotide sequence ID" value="NZ_FNBH01000002.1"/>
</dbReference>
<dbReference type="Proteomes" id="UP000199203">
    <property type="component" value="Unassembled WGS sequence"/>
</dbReference>